<accession>A0AAD1U1P8</accession>
<protein>
    <submittedName>
        <fullName evidence="1">Uncharacterized protein</fullName>
    </submittedName>
</protein>
<proteinExistence type="predicted"/>
<evidence type="ECO:0000313" key="1">
    <source>
        <dbReference type="EMBL" id="CAI2360411.1"/>
    </source>
</evidence>
<reference evidence="1" key="1">
    <citation type="submission" date="2023-07" db="EMBL/GenBank/DDBJ databases">
        <authorList>
            <consortium name="AG Swart"/>
            <person name="Singh M."/>
            <person name="Singh A."/>
            <person name="Seah K."/>
            <person name="Emmerich C."/>
        </authorList>
    </citation>
    <scope>NUCLEOTIDE SEQUENCE</scope>
    <source>
        <strain evidence="1">DP1</strain>
    </source>
</reference>
<evidence type="ECO:0000313" key="2">
    <source>
        <dbReference type="Proteomes" id="UP001295684"/>
    </source>
</evidence>
<name>A0AAD1U1P8_EUPCR</name>
<sequence length="467" mass="55183">MGVATMDVVLEGEKHDEMMRKMEQSLGRVKKEFTNKIFDLRLKDFKSQFIVIKNIFNKVIYGTDDEELRKSRIDSAFVVCEELFLVISEPHSEIYKSAHLSIDLVSCFMIIHLGMLQLAVECYNLQDYKDRLDYCLEFYPLLIKSYIEQAISNYVKPIILNYHNQVSSLNEMEEIYYELSDSIIYNLTRNGEHLIWKTTCEEMTKDRMFYNFKEEKLKFVEPNYLLGPEPPLLCRALRYGVTLKLEDLYTPYSQGIDQIVHKLQNTFTEETEMITEVNVKDENSFDNELEFDQVDQIEETKDFDADKENVNLSPISSLRSSLDDSQKHIPSAGFKMKKSLKLARCNTVKISQTTPMENCDIDCDIKCNFVPATNYHYQQVARVEKARKIITEVKKKARQEQEMLNELYSIKAKQHKYEEMTENISRLIFTQELHQLMIDDKELYENLENYMIFHHENKRVKHFSNLQ</sequence>
<dbReference type="EMBL" id="CAMPGE010001615">
    <property type="protein sequence ID" value="CAI2360411.1"/>
    <property type="molecule type" value="Genomic_DNA"/>
</dbReference>
<comment type="caution">
    <text evidence="1">The sequence shown here is derived from an EMBL/GenBank/DDBJ whole genome shotgun (WGS) entry which is preliminary data.</text>
</comment>
<dbReference type="Proteomes" id="UP001295684">
    <property type="component" value="Unassembled WGS sequence"/>
</dbReference>
<dbReference type="AlphaFoldDB" id="A0AAD1U1P8"/>
<keyword evidence="2" id="KW-1185">Reference proteome</keyword>
<gene>
    <name evidence="1" type="ORF">ECRASSUSDP1_LOCUS1713</name>
</gene>
<organism evidence="1 2">
    <name type="scientific">Euplotes crassus</name>
    <dbReference type="NCBI Taxonomy" id="5936"/>
    <lineage>
        <taxon>Eukaryota</taxon>
        <taxon>Sar</taxon>
        <taxon>Alveolata</taxon>
        <taxon>Ciliophora</taxon>
        <taxon>Intramacronucleata</taxon>
        <taxon>Spirotrichea</taxon>
        <taxon>Hypotrichia</taxon>
        <taxon>Euplotida</taxon>
        <taxon>Euplotidae</taxon>
        <taxon>Moneuplotes</taxon>
    </lineage>
</organism>